<dbReference type="InterPro" id="IPR002083">
    <property type="entry name" value="MATH/TRAF_dom"/>
</dbReference>
<dbReference type="Proteomes" id="UP000827892">
    <property type="component" value="Chromosome II"/>
</dbReference>
<proteinExistence type="predicted"/>
<feature type="domain" description="MATH" evidence="1">
    <location>
        <begin position="1"/>
        <end position="84"/>
    </location>
</feature>
<dbReference type="InterPro" id="IPR052664">
    <property type="entry name" value="BTB-MATH_domain_protein"/>
</dbReference>
<dbReference type="EMBL" id="CP090892">
    <property type="protein sequence ID" value="ULU08457.1"/>
    <property type="molecule type" value="Genomic_DNA"/>
</dbReference>
<evidence type="ECO:0000259" key="1">
    <source>
        <dbReference type="PROSITE" id="PS50144"/>
    </source>
</evidence>
<reference evidence="2 3" key="1">
    <citation type="submission" date="2022-05" db="EMBL/GenBank/DDBJ databases">
        <title>Chromosome-level reference genomes for two strains of Caenorhabditis briggsae: an improved platform for comparative genomics.</title>
        <authorList>
            <person name="Stevens L."/>
            <person name="Andersen E.C."/>
        </authorList>
    </citation>
    <scope>NUCLEOTIDE SEQUENCE [LARGE SCALE GENOMIC DNA]</scope>
    <source>
        <strain evidence="2">QX1410_ONT</strain>
        <tissue evidence="2">Whole-organism</tissue>
    </source>
</reference>
<protein>
    <recommendedName>
        <fullName evidence="1">MATH domain-containing protein</fullName>
    </recommendedName>
</protein>
<dbReference type="PROSITE" id="PS50144">
    <property type="entry name" value="MATH"/>
    <property type="match status" value="1"/>
</dbReference>
<dbReference type="SUPFAM" id="SSF49599">
    <property type="entry name" value="TRAF domain-like"/>
    <property type="match status" value="1"/>
</dbReference>
<dbReference type="Gene3D" id="2.60.210.10">
    <property type="entry name" value="Apoptosis, Tumor Necrosis Factor Receptor Associated Protein 2, Chain A"/>
    <property type="match status" value="1"/>
</dbReference>
<dbReference type="PANTHER" id="PTHR22743">
    <property type="entry name" value="MEPRIN/TRAF-LIKE MATH FAMILY-C.ELEGANS"/>
    <property type="match status" value="1"/>
</dbReference>
<organism evidence="2 3">
    <name type="scientific">Caenorhabditis briggsae</name>
    <dbReference type="NCBI Taxonomy" id="6238"/>
    <lineage>
        <taxon>Eukaryota</taxon>
        <taxon>Metazoa</taxon>
        <taxon>Ecdysozoa</taxon>
        <taxon>Nematoda</taxon>
        <taxon>Chromadorea</taxon>
        <taxon>Rhabditida</taxon>
        <taxon>Rhabditina</taxon>
        <taxon>Rhabditomorpha</taxon>
        <taxon>Rhabditoidea</taxon>
        <taxon>Rhabditidae</taxon>
        <taxon>Peloderinae</taxon>
        <taxon>Caenorhabditis</taxon>
    </lineage>
</organism>
<dbReference type="CDD" id="cd00121">
    <property type="entry name" value="MATH"/>
    <property type="match status" value="1"/>
</dbReference>
<dbReference type="Pfam" id="PF00917">
    <property type="entry name" value="MATH"/>
    <property type="match status" value="1"/>
</dbReference>
<evidence type="ECO:0000313" key="2">
    <source>
        <dbReference type="EMBL" id="ULU08457.1"/>
    </source>
</evidence>
<accession>A0AAE9DQ91</accession>
<name>A0AAE9DQ91_CAEBR</name>
<evidence type="ECO:0000313" key="3">
    <source>
        <dbReference type="Proteomes" id="UP000827892"/>
    </source>
</evidence>
<dbReference type="InterPro" id="IPR008974">
    <property type="entry name" value="TRAF-like"/>
</dbReference>
<gene>
    <name evidence="2" type="ORF">L3Y34_019568</name>
</gene>
<dbReference type="AlphaFoldDB" id="A0AAE9DQ91"/>
<sequence>MAVIRNDYHLGLYLFCDPVAPGNDLSIQTKVALKIVRKNQNDAIKTVGYCYQQKIGYGIHEFLEWEKMEKECLVEGNLTVEAHVSIIQTTGLGKEKIRMFDEIRKHVSDVILIVRDTKFYVPKLVRKLFLVPSV</sequence>
<dbReference type="PANTHER" id="PTHR22743:SF165">
    <property type="entry name" value="BTB AND MATH DOMAIN CONTAINING-RELATED"/>
    <property type="match status" value="1"/>
</dbReference>